<dbReference type="RefSeq" id="WP_090060436.1">
    <property type="nucleotide sequence ID" value="NZ_FNCC01000033.1"/>
</dbReference>
<dbReference type="InterPro" id="IPR014710">
    <property type="entry name" value="RmlC-like_jellyroll"/>
</dbReference>
<dbReference type="Gene3D" id="2.60.120.10">
    <property type="entry name" value="Jelly Rolls"/>
    <property type="match status" value="1"/>
</dbReference>
<evidence type="ECO:0000259" key="1">
    <source>
        <dbReference type="PROSITE" id="PS50042"/>
    </source>
</evidence>
<accession>A0A1G8DQP3</accession>
<name>A0A1G8DQP3_9PSEU</name>
<dbReference type="InterPro" id="IPR018490">
    <property type="entry name" value="cNMP-bd_dom_sf"/>
</dbReference>
<dbReference type="OrthoDB" id="290916at2"/>
<gene>
    <name evidence="2" type="ORF">SAMN05216553_13317</name>
</gene>
<evidence type="ECO:0000313" key="2">
    <source>
        <dbReference type="EMBL" id="SDH59769.1"/>
    </source>
</evidence>
<dbReference type="CDD" id="cd00038">
    <property type="entry name" value="CAP_ED"/>
    <property type="match status" value="1"/>
</dbReference>
<dbReference type="InterPro" id="IPR000595">
    <property type="entry name" value="cNMP-bd_dom"/>
</dbReference>
<dbReference type="Proteomes" id="UP000199623">
    <property type="component" value="Unassembled WGS sequence"/>
</dbReference>
<protein>
    <submittedName>
        <fullName evidence="2">Cyclic nucleotide-binding domain-containing protein</fullName>
    </submittedName>
</protein>
<proteinExistence type="predicted"/>
<dbReference type="AlphaFoldDB" id="A0A1G8DQP3"/>
<keyword evidence="3" id="KW-1185">Reference proteome</keyword>
<dbReference type="SUPFAM" id="SSF51206">
    <property type="entry name" value="cAMP-binding domain-like"/>
    <property type="match status" value="1"/>
</dbReference>
<dbReference type="STRING" id="200378.SAMN05216553_13317"/>
<dbReference type="Pfam" id="PF00027">
    <property type="entry name" value="cNMP_binding"/>
    <property type="match status" value="1"/>
</dbReference>
<dbReference type="EMBL" id="FNCC01000033">
    <property type="protein sequence ID" value="SDH59769.1"/>
    <property type="molecule type" value="Genomic_DNA"/>
</dbReference>
<feature type="domain" description="Cyclic nucleotide-binding" evidence="1">
    <location>
        <begin position="13"/>
        <end position="82"/>
    </location>
</feature>
<reference evidence="3" key="1">
    <citation type="submission" date="2016-10" db="EMBL/GenBank/DDBJ databases">
        <authorList>
            <person name="Varghese N."/>
            <person name="Submissions S."/>
        </authorList>
    </citation>
    <scope>NUCLEOTIDE SEQUENCE [LARGE SCALE GENOMIC DNA]</scope>
    <source>
        <strain evidence="3">CGMCC 4.3506</strain>
    </source>
</reference>
<organism evidence="2 3">
    <name type="scientific">Lentzea fradiae</name>
    <dbReference type="NCBI Taxonomy" id="200378"/>
    <lineage>
        <taxon>Bacteria</taxon>
        <taxon>Bacillati</taxon>
        <taxon>Actinomycetota</taxon>
        <taxon>Actinomycetes</taxon>
        <taxon>Pseudonocardiales</taxon>
        <taxon>Pseudonocardiaceae</taxon>
        <taxon>Lentzea</taxon>
    </lineage>
</organism>
<sequence>MTTPVADLDALPLFACLSHTERAAIAGVSRIETYRSGTRLFDEGAPADRCWVVLSGCVVLDAADPAGGRVALQGIGPGELVGLSWLVPPHRWHFGGSVVSPTRAVAIDTAAVRELADDDPALGYRLSLVLLASMVERLHTTRLRLLDRHRGP</sequence>
<dbReference type="PROSITE" id="PS50042">
    <property type="entry name" value="CNMP_BINDING_3"/>
    <property type="match status" value="1"/>
</dbReference>
<evidence type="ECO:0000313" key="3">
    <source>
        <dbReference type="Proteomes" id="UP000199623"/>
    </source>
</evidence>